<organism evidence="2 3">
    <name type="scientific">Pseudonocardia yunnanensis</name>
    <dbReference type="NCBI Taxonomy" id="58107"/>
    <lineage>
        <taxon>Bacteria</taxon>
        <taxon>Bacillati</taxon>
        <taxon>Actinomycetota</taxon>
        <taxon>Actinomycetes</taxon>
        <taxon>Pseudonocardiales</taxon>
        <taxon>Pseudonocardiaceae</taxon>
        <taxon>Pseudonocardia</taxon>
    </lineage>
</organism>
<evidence type="ECO:0000313" key="2">
    <source>
        <dbReference type="EMBL" id="MFD1524361.1"/>
    </source>
</evidence>
<accession>A0ABW4F9R7</accession>
<protein>
    <submittedName>
        <fullName evidence="2">Uncharacterized protein</fullName>
    </submittedName>
</protein>
<gene>
    <name evidence="2" type="ORF">ACFSJD_43225</name>
</gene>
<feature type="region of interest" description="Disordered" evidence="1">
    <location>
        <begin position="47"/>
        <end position="70"/>
    </location>
</feature>
<keyword evidence="3" id="KW-1185">Reference proteome</keyword>
<evidence type="ECO:0000256" key="1">
    <source>
        <dbReference type="SAM" id="MobiDB-lite"/>
    </source>
</evidence>
<proteinExistence type="predicted"/>
<sequence>MTASGEPVVYSASKSAADLSLPRLMWAWDEAAEGSAAAAPMAAAGRAGACRSREVRRGRGHEDPDGIAHA</sequence>
<reference evidence="3" key="1">
    <citation type="journal article" date="2019" name="Int. J. Syst. Evol. Microbiol.">
        <title>The Global Catalogue of Microorganisms (GCM) 10K type strain sequencing project: providing services to taxonomists for standard genome sequencing and annotation.</title>
        <authorList>
            <consortium name="The Broad Institute Genomics Platform"/>
            <consortium name="The Broad Institute Genome Sequencing Center for Infectious Disease"/>
            <person name="Wu L."/>
            <person name="Ma J."/>
        </authorList>
    </citation>
    <scope>NUCLEOTIDE SEQUENCE [LARGE SCALE GENOMIC DNA]</scope>
    <source>
        <strain evidence="3">CCM 7043</strain>
    </source>
</reference>
<evidence type="ECO:0000313" key="3">
    <source>
        <dbReference type="Proteomes" id="UP001597114"/>
    </source>
</evidence>
<comment type="caution">
    <text evidence="2">The sequence shown here is derived from an EMBL/GenBank/DDBJ whole genome shotgun (WGS) entry which is preliminary data.</text>
</comment>
<dbReference type="RefSeq" id="WP_344717456.1">
    <property type="nucleotide sequence ID" value="NZ_BAAAUS010000001.1"/>
</dbReference>
<dbReference type="Proteomes" id="UP001597114">
    <property type="component" value="Unassembled WGS sequence"/>
</dbReference>
<dbReference type="EMBL" id="JBHUCO010000082">
    <property type="protein sequence ID" value="MFD1524361.1"/>
    <property type="molecule type" value="Genomic_DNA"/>
</dbReference>
<feature type="compositionally biased region" description="Basic and acidic residues" evidence="1">
    <location>
        <begin position="51"/>
        <end position="70"/>
    </location>
</feature>
<name>A0ABW4F9R7_9PSEU</name>